<evidence type="ECO:0000256" key="6">
    <source>
        <dbReference type="ARBA" id="ARBA00023136"/>
    </source>
</evidence>
<accession>A0A7W7MX69</accession>
<keyword evidence="2 7" id="KW-0813">Transport</keyword>
<dbReference type="PROSITE" id="PS50928">
    <property type="entry name" value="ABC_TM1"/>
    <property type="match status" value="1"/>
</dbReference>
<keyword evidence="4 7" id="KW-0812">Transmembrane</keyword>
<dbReference type="InterPro" id="IPR000515">
    <property type="entry name" value="MetI-like"/>
</dbReference>
<feature type="transmembrane region" description="Helical" evidence="7">
    <location>
        <begin position="103"/>
        <end position="127"/>
    </location>
</feature>
<dbReference type="Proteomes" id="UP001501427">
    <property type="component" value="Unassembled WGS sequence"/>
</dbReference>
<protein>
    <submittedName>
        <fullName evidence="9">ABC transporter permease</fullName>
    </submittedName>
    <submittedName>
        <fullName evidence="10">ABC-type dipeptide/oligopeptide/nickel transport system permease subunit</fullName>
    </submittedName>
</protein>
<name>A0A7W7MX69_9ACTN</name>
<gene>
    <name evidence="10" type="ORF">F4557_002017</name>
    <name evidence="9" type="ORF">GCM10009546_26450</name>
</gene>
<dbReference type="Proteomes" id="UP000549343">
    <property type="component" value="Unassembled WGS sequence"/>
</dbReference>
<reference evidence="9" key="4">
    <citation type="submission" date="2023-12" db="EMBL/GenBank/DDBJ databases">
        <authorList>
            <person name="Sun Q."/>
            <person name="Inoue M."/>
        </authorList>
    </citation>
    <scope>NUCLEOTIDE SEQUENCE</scope>
    <source>
        <strain evidence="9">JCM 10667</strain>
    </source>
</reference>
<evidence type="ECO:0000256" key="3">
    <source>
        <dbReference type="ARBA" id="ARBA00022475"/>
    </source>
</evidence>
<dbReference type="EMBL" id="BAAAHD010000023">
    <property type="protein sequence ID" value="GAA0562928.1"/>
    <property type="molecule type" value="Genomic_DNA"/>
</dbReference>
<evidence type="ECO:0000313" key="10">
    <source>
        <dbReference type="EMBL" id="MBB4773599.1"/>
    </source>
</evidence>
<evidence type="ECO:0000256" key="4">
    <source>
        <dbReference type="ARBA" id="ARBA00022692"/>
    </source>
</evidence>
<evidence type="ECO:0000259" key="8">
    <source>
        <dbReference type="PROSITE" id="PS50928"/>
    </source>
</evidence>
<dbReference type="EMBL" id="JACHMV010000001">
    <property type="protein sequence ID" value="MBB4773599.1"/>
    <property type="molecule type" value="Genomic_DNA"/>
</dbReference>
<evidence type="ECO:0000256" key="2">
    <source>
        <dbReference type="ARBA" id="ARBA00022448"/>
    </source>
</evidence>
<feature type="transmembrane region" description="Helical" evidence="7">
    <location>
        <begin position="39"/>
        <end position="59"/>
    </location>
</feature>
<sequence>MSVKQDTSITSVPATADGAVPDAHVRIGFAGRFRRQRGAVAALAILSVITLAAVLAPFWTLHDPAGGSLSDALSGPSGGHWLGTDDLGRDVFTRMVYGARLSLAAAVIAVGVALAIGLPFGLLAGYAGGRGDSVIMRVNDALMSFPPLILAISIVGFLGPSLTNAMIAIGVIYAPRFMRVVRGAAMAVREETYVEAARMMGVPAHRVIRRHLLPNILSPLLVEISLSLGFAIIAEASLSFIGLGVQPPSASLGSMLGEAFRYMRDAPAFAIGPGLAIMIIVLSLNVLGDGLRDSLGRRAMR</sequence>
<dbReference type="Pfam" id="PF00528">
    <property type="entry name" value="BPD_transp_1"/>
    <property type="match status" value="1"/>
</dbReference>
<dbReference type="InterPro" id="IPR050366">
    <property type="entry name" value="BP-dependent_transpt_permease"/>
</dbReference>
<feature type="domain" description="ABC transmembrane type-1" evidence="8">
    <location>
        <begin position="99"/>
        <end position="288"/>
    </location>
</feature>
<evidence type="ECO:0000313" key="11">
    <source>
        <dbReference type="Proteomes" id="UP000549343"/>
    </source>
</evidence>
<dbReference type="PANTHER" id="PTHR43386:SF25">
    <property type="entry name" value="PEPTIDE ABC TRANSPORTER PERMEASE PROTEIN"/>
    <property type="match status" value="1"/>
</dbReference>
<reference evidence="10 11" key="3">
    <citation type="submission" date="2020-08" db="EMBL/GenBank/DDBJ databases">
        <title>Sequencing the genomes of 1000 actinobacteria strains.</title>
        <authorList>
            <person name="Klenk H.-P."/>
        </authorList>
    </citation>
    <scope>NUCLEOTIDE SEQUENCE [LARGE SCALE GENOMIC DNA]</scope>
    <source>
        <strain evidence="10 11">DSM 44772</strain>
    </source>
</reference>
<keyword evidence="12" id="KW-1185">Reference proteome</keyword>
<evidence type="ECO:0000256" key="7">
    <source>
        <dbReference type="RuleBase" id="RU363032"/>
    </source>
</evidence>
<dbReference type="AlphaFoldDB" id="A0A7W7MX69"/>
<dbReference type="Gene3D" id="1.10.3720.10">
    <property type="entry name" value="MetI-like"/>
    <property type="match status" value="1"/>
</dbReference>
<evidence type="ECO:0000313" key="9">
    <source>
        <dbReference type="EMBL" id="GAA0562928.1"/>
    </source>
</evidence>
<dbReference type="RefSeq" id="WP_184881803.1">
    <property type="nucleotide sequence ID" value="NZ_BAAAHD010000023.1"/>
</dbReference>
<proteinExistence type="inferred from homology"/>
<feature type="transmembrane region" description="Helical" evidence="7">
    <location>
        <begin position="148"/>
        <end position="173"/>
    </location>
</feature>
<evidence type="ECO:0000256" key="1">
    <source>
        <dbReference type="ARBA" id="ARBA00004651"/>
    </source>
</evidence>
<organism evidence="10 11">
    <name type="scientific">Actinomadura livida</name>
    <dbReference type="NCBI Taxonomy" id="79909"/>
    <lineage>
        <taxon>Bacteria</taxon>
        <taxon>Bacillati</taxon>
        <taxon>Actinomycetota</taxon>
        <taxon>Actinomycetes</taxon>
        <taxon>Streptosporangiales</taxon>
        <taxon>Thermomonosporaceae</taxon>
        <taxon>Actinomadura</taxon>
    </lineage>
</organism>
<comment type="similarity">
    <text evidence="7">Belongs to the binding-protein-dependent transport system permease family.</text>
</comment>
<dbReference type="PANTHER" id="PTHR43386">
    <property type="entry name" value="OLIGOPEPTIDE TRANSPORT SYSTEM PERMEASE PROTEIN APPC"/>
    <property type="match status" value="1"/>
</dbReference>
<dbReference type="CDD" id="cd06261">
    <property type="entry name" value="TM_PBP2"/>
    <property type="match status" value="1"/>
</dbReference>
<dbReference type="GO" id="GO:0005886">
    <property type="term" value="C:plasma membrane"/>
    <property type="evidence" value="ECO:0007669"/>
    <property type="project" value="UniProtKB-SubCell"/>
</dbReference>
<keyword evidence="6 7" id="KW-0472">Membrane</keyword>
<evidence type="ECO:0000256" key="5">
    <source>
        <dbReference type="ARBA" id="ARBA00022989"/>
    </source>
</evidence>
<dbReference type="InterPro" id="IPR025966">
    <property type="entry name" value="OppC_N"/>
</dbReference>
<comment type="caution">
    <text evidence="10">The sequence shown here is derived from an EMBL/GenBank/DDBJ whole genome shotgun (WGS) entry which is preliminary data.</text>
</comment>
<reference evidence="12" key="2">
    <citation type="journal article" date="2019" name="Int. J. Syst. Evol. Microbiol.">
        <title>The Global Catalogue of Microorganisms (GCM) 10K type strain sequencing project: providing services to taxonomists for standard genome sequencing and annotation.</title>
        <authorList>
            <consortium name="The Broad Institute Genomics Platform"/>
            <consortium name="The Broad Institute Genome Sequencing Center for Infectious Disease"/>
            <person name="Wu L."/>
            <person name="Ma J."/>
        </authorList>
    </citation>
    <scope>NUCLEOTIDE SEQUENCE [LARGE SCALE GENOMIC DNA]</scope>
    <source>
        <strain evidence="12">JCM 10667</strain>
    </source>
</reference>
<keyword evidence="5 7" id="KW-1133">Transmembrane helix</keyword>
<dbReference type="InterPro" id="IPR035906">
    <property type="entry name" value="MetI-like_sf"/>
</dbReference>
<feature type="transmembrane region" description="Helical" evidence="7">
    <location>
        <begin position="266"/>
        <end position="287"/>
    </location>
</feature>
<dbReference type="Pfam" id="PF12911">
    <property type="entry name" value="OppC_N"/>
    <property type="match status" value="1"/>
</dbReference>
<reference evidence="9" key="1">
    <citation type="journal article" date="2014" name="Int. J. Syst. Evol. Microbiol.">
        <title>Complete genome of a new Firmicutes species belonging to the dominant human colonic microbiota ('Ruminococcus bicirculans') reveals two chromosomes and a selective capacity to utilize plant glucans.</title>
        <authorList>
            <consortium name="NISC Comparative Sequencing Program"/>
            <person name="Wegmann U."/>
            <person name="Louis P."/>
            <person name="Goesmann A."/>
            <person name="Henrissat B."/>
            <person name="Duncan S.H."/>
            <person name="Flint H.J."/>
        </authorList>
    </citation>
    <scope>NUCLEOTIDE SEQUENCE</scope>
    <source>
        <strain evidence="9">JCM 10667</strain>
    </source>
</reference>
<dbReference type="GO" id="GO:0055085">
    <property type="term" value="P:transmembrane transport"/>
    <property type="evidence" value="ECO:0007669"/>
    <property type="project" value="InterPro"/>
</dbReference>
<comment type="subcellular location">
    <subcellularLocation>
        <location evidence="1 7">Cell membrane</location>
        <topology evidence="1 7">Multi-pass membrane protein</topology>
    </subcellularLocation>
</comment>
<dbReference type="SUPFAM" id="SSF161098">
    <property type="entry name" value="MetI-like"/>
    <property type="match status" value="1"/>
</dbReference>
<evidence type="ECO:0000313" key="12">
    <source>
        <dbReference type="Proteomes" id="UP001501427"/>
    </source>
</evidence>
<keyword evidence="3" id="KW-1003">Cell membrane</keyword>